<dbReference type="Gene3D" id="2.60.20.10">
    <property type="entry name" value="Crystallins"/>
    <property type="match status" value="1"/>
</dbReference>
<evidence type="ECO:0000256" key="1">
    <source>
        <dbReference type="SAM" id="SignalP"/>
    </source>
</evidence>
<feature type="chain" id="PRO_5045091188" evidence="1">
    <location>
        <begin position="32"/>
        <end position="167"/>
    </location>
</feature>
<dbReference type="Pfam" id="PF03995">
    <property type="entry name" value="Inhibitor_I36"/>
    <property type="match status" value="1"/>
</dbReference>
<evidence type="ECO:0000313" key="2">
    <source>
        <dbReference type="EMBL" id="MCK2213093.1"/>
    </source>
</evidence>
<name>A0ABT0FLN9_9ACTN</name>
<accession>A0ABT0FLN9</accession>
<keyword evidence="1" id="KW-0732">Signal</keyword>
<comment type="caution">
    <text evidence="2">The sequence shown here is derived from an EMBL/GenBank/DDBJ whole genome shotgun (WGS) entry which is preliminary data.</text>
</comment>
<gene>
    <name evidence="2" type="ORF">MF672_004665</name>
</gene>
<dbReference type="Proteomes" id="UP001317259">
    <property type="component" value="Unassembled WGS sequence"/>
</dbReference>
<sequence>MNNRHLTRALRTAAVAAGAAVVIGGAPPAQAETSGSAAVDAYMAAFPGGTKVSDNEIVWNGGEVRVVLAATAASCKAGYYCVWEHQYWRGRMGAWRASKANCKKFEFTSFWRDRVSSYWARGGCPVDNYFLKDKKKFQPDPFEPFVGKKAYVRFNDRYDYAARGYTD</sequence>
<keyword evidence="3" id="KW-1185">Reference proteome</keyword>
<reference evidence="2 3" key="1">
    <citation type="submission" date="2022-04" db="EMBL/GenBank/DDBJ databases">
        <title>Genome draft of Actinomadura sp. ATCC 31491.</title>
        <authorList>
            <person name="Shi X."/>
            <person name="Du Y."/>
        </authorList>
    </citation>
    <scope>NUCLEOTIDE SEQUENCE [LARGE SCALE GENOMIC DNA]</scope>
    <source>
        <strain evidence="2 3">ATCC 31491</strain>
    </source>
</reference>
<dbReference type="EMBL" id="JAKRKC020000001">
    <property type="protein sequence ID" value="MCK2213093.1"/>
    <property type="molecule type" value="Genomic_DNA"/>
</dbReference>
<organism evidence="2 3">
    <name type="scientific">Actinomadura luzonensis</name>
    <dbReference type="NCBI Taxonomy" id="2805427"/>
    <lineage>
        <taxon>Bacteria</taxon>
        <taxon>Bacillati</taxon>
        <taxon>Actinomycetota</taxon>
        <taxon>Actinomycetes</taxon>
        <taxon>Streptosporangiales</taxon>
        <taxon>Thermomonosporaceae</taxon>
        <taxon>Actinomadura</taxon>
    </lineage>
</organism>
<protein>
    <submittedName>
        <fullName evidence="2">Peptidase inhibitor family I36 protein</fullName>
    </submittedName>
</protein>
<feature type="signal peptide" evidence="1">
    <location>
        <begin position="1"/>
        <end position="31"/>
    </location>
</feature>
<proteinExistence type="predicted"/>
<dbReference type="RefSeq" id="WP_242372739.1">
    <property type="nucleotide sequence ID" value="NZ_JAKRKC020000001.1"/>
</dbReference>
<evidence type="ECO:0000313" key="3">
    <source>
        <dbReference type="Proteomes" id="UP001317259"/>
    </source>
</evidence>